<dbReference type="InterPro" id="IPR010259">
    <property type="entry name" value="S8pro/Inhibitor_I9"/>
</dbReference>
<dbReference type="PROSITE" id="PS51892">
    <property type="entry name" value="SUBTILASE"/>
    <property type="match status" value="1"/>
</dbReference>
<proteinExistence type="inferred from homology"/>
<keyword evidence="5" id="KW-0732">Signal</keyword>
<evidence type="ECO:0000256" key="6">
    <source>
        <dbReference type="ARBA" id="ARBA00022801"/>
    </source>
</evidence>
<organism evidence="13 14">
    <name type="scientific">Abrus precatorius</name>
    <name type="common">Indian licorice</name>
    <name type="synonym">Glycine abrus</name>
    <dbReference type="NCBI Taxonomy" id="3816"/>
    <lineage>
        <taxon>Eukaryota</taxon>
        <taxon>Viridiplantae</taxon>
        <taxon>Streptophyta</taxon>
        <taxon>Embryophyta</taxon>
        <taxon>Tracheophyta</taxon>
        <taxon>Spermatophyta</taxon>
        <taxon>Magnoliopsida</taxon>
        <taxon>eudicotyledons</taxon>
        <taxon>Gunneridae</taxon>
        <taxon>Pentapetalae</taxon>
        <taxon>rosids</taxon>
        <taxon>fabids</taxon>
        <taxon>Fabales</taxon>
        <taxon>Fabaceae</taxon>
        <taxon>Papilionoideae</taxon>
        <taxon>50 kb inversion clade</taxon>
        <taxon>NPAAA clade</taxon>
        <taxon>indigoferoid/millettioid clade</taxon>
        <taxon>Abreae</taxon>
        <taxon>Abrus</taxon>
    </lineage>
</organism>
<keyword evidence="7 9" id="KW-0720">Serine protease</keyword>
<dbReference type="InterPro" id="IPR034197">
    <property type="entry name" value="Peptidases_S8_3"/>
</dbReference>
<dbReference type="GeneID" id="113857502"/>
<dbReference type="InterPro" id="IPR023828">
    <property type="entry name" value="Peptidase_S8_Ser-AS"/>
</dbReference>
<protein>
    <submittedName>
        <fullName evidence="14">Subtilisin-like protease SBT4.3</fullName>
    </submittedName>
</protein>
<dbReference type="Pfam" id="PF05922">
    <property type="entry name" value="Inhibitor_I9"/>
    <property type="match status" value="1"/>
</dbReference>
<dbReference type="Gene3D" id="2.60.40.2310">
    <property type="match status" value="1"/>
</dbReference>
<evidence type="ECO:0000256" key="1">
    <source>
        <dbReference type="ARBA" id="ARBA00004613"/>
    </source>
</evidence>
<dbReference type="InterPro" id="IPR000209">
    <property type="entry name" value="Peptidase_S8/S53_dom"/>
</dbReference>
<evidence type="ECO:0000256" key="4">
    <source>
        <dbReference type="ARBA" id="ARBA00022670"/>
    </source>
</evidence>
<dbReference type="CDD" id="cd02120">
    <property type="entry name" value="PA_subtilisin_like"/>
    <property type="match status" value="1"/>
</dbReference>
<feature type="active site" description="Charge relay system" evidence="8 9">
    <location>
        <position position="159"/>
    </location>
</feature>
<dbReference type="Gene3D" id="3.30.70.80">
    <property type="entry name" value="Peptidase S8 propeptide/proteinase inhibitor I9"/>
    <property type="match status" value="1"/>
</dbReference>
<evidence type="ECO:0000259" key="10">
    <source>
        <dbReference type="Pfam" id="PF00082"/>
    </source>
</evidence>
<dbReference type="FunFam" id="3.40.50.200:FF:000006">
    <property type="entry name" value="Subtilisin-like protease SBT1.5"/>
    <property type="match status" value="1"/>
</dbReference>
<dbReference type="InterPro" id="IPR015500">
    <property type="entry name" value="Peptidase_S8_subtilisin-rel"/>
</dbReference>
<dbReference type="OrthoDB" id="206201at2759"/>
<dbReference type="GO" id="GO:0009610">
    <property type="term" value="P:response to symbiotic fungus"/>
    <property type="evidence" value="ECO:0007669"/>
    <property type="project" value="UniProtKB-ARBA"/>
</dbReference>
<dbReference type="SUPFAM" id="SSF52743">
    <property type="entry name" value="Subtilisin-like"/>
    <property type="match status" value="1"/>
</dbReference>
<dbReference type="InterPro" id="IPR045051">
    <property type="entry name" value="SBT"/>
</dbReference>
<evidence type="ECO:0000313" key="13">
    <source>
        <dbReference type="Proteomes" id="UP000694853"/>
    </source>
</evidence>
<dbReference type="Gene3D" id="3.50.30.30">
    <property type="match status" value="1"/>
</dbReference>
<evidence type="ECO:0000313" key="14">
    <source>
        <dbReference type="RefSeq" id="XP_027345278.1"/>
    </source>
</evidence>
<evidence type="ECO:0000256" key="9">
    <source>
        <dbReference type="PROSITE-ProRule" id="PRU01240"/>
    </source>
</evidence>
<dbReference type="PRINTS" id="PR00723">
    <property type="entry name" value="SUBTILISIN"/>
</dbReference>
<dbReference type="CDD" id="cd04852">
    <property type="entry name" value="Peptidases_S8_3"/>
    <property type="match status" value="1"/>
</dbReference>
<dbReference type="InterPro" id="IPR041469">
    <property type="entry name" value="Subtilisin-like_FN3"/>
</dbReference>
<dbReference type="InterPro" id="IPR036852">
    <property type="entry name" value="Peptidase_S8/S53_dom_sf"/>
</dbReference>
<evidence type="ECO:0000256" key="8">
    <source>
        <dbReference type="PIRSR" id="PIRSR615500-1"/>
    </source>
</evidence>
<gene>
    <name evidence="14" type="primary">LOC113857502</name>
</gene>
<comment type="similarity">
    <text evidence="2 9">Belongs to the peptidase S8 family.</text>
</comment>
<accession>A0A8B8KPN9</accession>
<dbReference type="Gene3D" id="3.40.50.200">
    <property type="entry name" value="Peptidase S8/S53 domain"/>
    <property type="match status" value="1"/>
</dbReference>
<feature type="domain" description="Subtilisin-like protease fibronectin type-III" evidence="12">
    <location>
        <begin position="593"/>
        <end position="690"/>
    </location>
</feature>
<dbReference type="InterPro" id="IPR037045">
    <property type="entry name" value="S8pro/Inhibitor_I9_sf"/>
</dbReference>
<dbReference type="GO" id="GO:0009609">
    <property type="term" value="P:response to symbiotic bacterium"/>
    <property type="evidence" value="ECO:0007669"/>
    <property type="project" value="UniProtKB-ARBA"/>
</dbReference>
<evidence type="ECO:0000256" key="5">
    <source>
        <dbReference type="ARBA" id="ARBA00022729"/>
    </source>
</evidence>
<sequence length="697" mass="74314">MGSLPKSPYSPTSHHINMLQQVVDDEIKATNSIIHSYKRSFNGFAAMLTDQQREKLSQMEGVVSVFPSRTLQLHTTRSWDFIGIPQSTKQSQIAESDSVIGVLDTGIWPESESFSDKGFGPIPKKWKGTCAGGKNFTCNKKIIGARFYIDDSARDTYGHGTHTASTAAGNNVHNVSLYGIAQGIARGGVPLARVAAYKVCNEIGCRVADVLAAFDDAIADGVDIISISIGGFFALNFDVDGIAIGSFHAMAKGVLTVHSAGNKGPNIGGIQSVAPWILSVGASTIDRQFISKVILGNGKTLTGKSINTVMSNGTKSPIAKQNGGSKKCEKLTAYDCNCLDSDLVKGKVVLCGNNTNGAFVAYAKGAFGAIIKLSSENDIVFVTPVPSVGLNSHDYALVKSYKSSTRDPKLEILKGETIVDHTAPIMADFSSRGPNAIVPEILKPDVTAPGVEILAAYSPIASASYSSIGTLKDNRSVQYNILSGTSMSCPHVAGIAAYLKTFHLDWSPAAIKSAIMTSAQPLNGTKDHVGEFAYGSGHVNPIQAVNPGLVYDIGKEDYILMLCNLGYISKRIKAISGENFACPGAPDASLVRNLNYPALGVKVKPLEPFNVRLTRTVTNVGLPNSIYKAIIIQKPQINITVAPEILSFKSLNEKQTFVVTITGKIPNQTVITSSLVWSDGTHNVRSPIVVSDYPRKQ</sequence>
<keyword evidence="4 9" id="KW-0645">Protease</keyword>
<evidence type="ECO:0000256" key="3">
    <source>
        <dbReference type="ARBA" id="ARBA00022525"/>
    </source>
</evidence>
<dbReference type="AlphaFoldDB" id="A0A8B8KPN9"/>
<evidence type="ECO:0000256" key="2">
    <source>
        <dbReference type="ARBA" id="ARBA00011073"/>
    </source>
</evidence>
<reference evidence="13" key="1">
    <citation type="journal article" date="2019" name="Toxins">
        <title>Detection of Abrin-Like and Prepropulchellin-Like Toxin Genes and Transcripts Using Whole Genome Sequencing and Full-Length Transcript Sequencing of Abrus precatorius.</title>
        <authorList>
            <person name="Hovde B.T."/>
            <person name="Daligault H.E."/>
            <person name="Hanschen E.R."/>
            <person name="Kunde Y.A."/>
            <person name="Johnson M.B."/>
            <person name="Starkenburg S.R."/>
            <person name="Johnson S.L."/>
        </authorList>
    </citation>
    <scope>NUCLEOTIDE SEQUENCE [LARGE SCALE GENOMIC DNA]</scope>
</reference>
<dbReference type="RefSeq" id="XP_027345278.1">
    <property type="nucleotide sequence ID" value="XM_027489477.1"/>
</dbReference>
<feature type="active site" description="Charge relay system" evidence="8 9">
    <location>
        <position position="104"/>
    </location>
</feature>
<dbReference type="Pfam" id="PF17766">
    <property type="entry name" value="fn3_6"/>
    <property type="match status" value="1"/>
</dbReference>
<dbReference type="PANTHER" id="PTHR10795">
    <property type="entry name" value="PROPROTEIN CONVERTASE SUBTILISIN/KEXIN"/>
    <property type="match status" value="1"/>
</dbReference>
<name>A0A8B8KPN9_ABRPR</name>
<comment type="subcellular location">
    <subcellularLocation>
        <location evidence="1">Secreted</location>
    </subcellularLocation>
</comment>
<dbReference type="Pfam" id="PF00082">
    <property type="entry name" value="Peptidase_S8"/>
    <property type="match status" value="1"/>
</dbReference>
<dbReference type="GO" id="GO:0004252">
    <property type="term" value="F:serine-type endopeptidase activity"/>
    <property type="evidence" value="ECO:0007669"/>
    <property type="project" value="UniProtKB-UniRule"/>
</dbReference>
<reference evidence="14" key="2">
    <citation type="submission" date="2025-08" db="UniProtKB">
        <authorList>
            <consortium name="RefSeq"/>
        </authorList>
    </citation>
    <scope>IDENTIFICATION</scope>
    <source>
        <tissue evidence="14">Young leaves</tissue>
    </source>
</reference>
<dbReference type="KEGG" id="aprc:113857502"/>
<feature type="domain" description="Peptidase S8/S53" evidence="10">
    <location>
        <begin position="97"/>
        <end position="536"/>
    </location>
</feature>
<keyword evidence="3" id="KW-0964">Secreted</keyword>
<evidence type="ECO:0000259" key="11">
    <source>
        <dbReference type="Pfam" id="PF05922"/>
    </source>
</evidence>
<dbReference type="GO" id="GO:0005576">
    <property type="term" value="C:extracellular region"/>
    <property type="evidence" value="ECO:0007669"/>
    <property type="project" value="UniProtKB-SubCell"/>
</dbReference>
<feature type="active site" description="Charge relay system" evidence="8 9">
    <location>
        <position position="486"/>
    </location>
</feature>
<feature type="domain" description="Inhibitor I9" evidence="11">
    <location>
        <begin position="6"/>
        <end position="74"/>
    </location>
</feature>
<evidence type="ECO:0000259" key="12">
    <source>
        <dbReference type="Pfam" id="PF17766"/>
    </source>
</evidence>
<dbReference type="PROSITE" id="PS00138">
    <property type="entry name" value="SUBTILASE_SER"/>
    <property type="match status" value="1"/>
</dbReference>
<keyword evidence="6 9" id="KW-0378">Hydrolase</keyword>
<keyword evidence="13" id="KW-1185">Reference proteome</keyword>
<evidence type="ECO:0000256" key="7">
    <source>
        <dbReference type="ARBA" id="ARBA00022825"/>
    </source>
</evidence>
<dbReference type="Proteomes" id="UP000694853">
    <property type="component" value="Unplaced"/>
</dbReference>
<dbReference type="GO" id="GO:0006508">
    <property type="term" value="P:proteolysis"/>
    <property type="evidence" value="ECO:0007669"/>
    <property type="project" value="UniProtKB-KW"/>
</dbReference>